<feature type="compositionally biased region" description="Polar residues" evidence="1">
    <location>
        <begin position="109"/>
        <end position="122"/>
    </location>
</feature>
<accession>A0A6L2PWI8</accession>
<protein>
    <submittedName>
        <fullName evidence="2">Uncharacterized protein</fullName>
    </submittedName>
</protein>
<comment type="caution">
    <text evidence="2">The sequence shown here is derived from an EMBL/GenBank/DDBJ whole genome shotgun (WGS) entry which is preliminary data.</text>
</comment>
<keyword evidence="3" id="KW-1185">Reference proteome</keyword>
<evidence type="ECO:0000313" key="3">
    <source>
        <dbReference type="Proteomes" id="UP000502823"/>
    </source>
</evidence>
<evidence type="ECO:0000256" key="1">
    <source>
        <dbReference type="SAM" id="MobiDB-lite"/>
    </source>
</evidence>
<dbReference type="EMBL" id="BLKM01012573">
    <property type="protein sequence ID" value="GFG36993.1"/>
    <property type="molecule type" value="Genomic_DNA"/>
</dbReference>
<dbReference type="AlphaFoldDB" id="A0A6L2PWI8"/>
<reference evidence="3" key="1">
    <citation type="submission" date="2020-01" db="EMBL/GenBank/DDBJ databases">
        <title>Draft genome sequence of the Termite Coptotermes fromosanus.</title>
        <authorList>
            <person name="Itakura S."/>
            <person name="Yosikawa Y."/>
            <person name="Umezawa K."/>
        </authorList>
    </citation>
    <scope>NUCLEOTIDE SEQUENCE [LARGE SCALE GENOMIC DNA]</scope>
</reference>
<dbReference type="InParanoid" id="A0A6L2PWI8"/>
<feature type="region of interest" description="Disordered" evidence="1">
    <location>
        <begin position="1"/>
        <end position="29"/>
    </location>
</feature>
<proteinExistence type="predicted"/>
<name>A0A6L2PWI8_COPFO</name>
<gene>
    <name evidence="2" type="ORF">Cfor_05411</name>
</gene>
<evidence type="ECO:0000313" key="2">
    <source>
        <dbReference type="EMBL" id="GFG36993.1"/>
    </source>
</evidence>
<feature type="region of interest" description="Disordered" evidence="1">
    <location>
        <begin position="83"/>
        <end position="135"/>
    </location>
</feature>
<organism evidence="2 3">
    <name type="scientific">Coptotermes formosanus</name>
    <name type="common">Formosan subterranean termite</name>
    <dbReference type="NCBI Taxonomy" id="36987"/>
    <lineage>
        <taxon>Eukaryota</taxon>
        <taxon>Metazoa</taxon>
        <taxon>Ecdysozoa</taxon>
        <taxon>Arthropoda</taxon>
        <taxon>Hexapoda</taxon>
        <taxon>Insecta</taxon>
        <taxon>Pterygota</taxon>
        <taxon>Neoptera</taxon>
        <taxon>Polyneoptera</taxon>
        <taxon>Dictyoptera</taxon>
        <taxon>Blattodea</taxon>
        <taxon>Blattoidea</taxon>
        <taxon>Termitoidae</taxon>
        <taxon>Rhinotermitidae</taxon>
        <taxon>Coptotermes</taxon>
    </lineage>
</organism>
<sequence length="247" mass="27624">MFAGGSPREDTQDLFPAGTDEQEELSENQNVSAFRNTLFSRLQELSVIRQQEELFSEKQDTQNLLQELFQTGHASEQKLLSQDNSKDQDMFPESSAIKSQHENRLSEYHISQQPILSETSDGQQDDESRVFGGGDEQRNAEDIISGTVDNQATFTSGQITQHIGENVCSAGSVDEHCDFFERSATGQDAFSGNLNLGQQVLSASRASLRLNPRVAPRQLHMGKCQVTAIKLRTYIRKTRPMRQPAVE</sequence>
<dbReference type="Proteomes" id="UP000502823">
    <property type="component" value="Unassembled WGS sequence"/>
</dbReference>